<dbReference type="EMBL" id="JAIXMP010000027">
    <property type="protein sequence ID" value="KAI9252920.1"/>
    <property type="molecule type" value="Genomic_DNA"/>
</dbReference>
<evidence type="ECO:0000313" key="2">
    <source>
        <dbReference type="EMBL" id="KAI9252920.1"/>
    </source>
</evidence>
<feature type="compositionally biased region" description="Polar residues" evidence="1">
    <location>
        <begin position="102"/>
        <end position="130"/>
    </location>
</feature>
<protein>
    <submittedName>
        <fullName evidence="2">Uncharacterized protein</fullName>
    </submittedName>
</protein>
<reference evidence="2" key="2">
    <citation type="submission" date="2023-02" db="EMBL/GenBank/DDBJ databases">
        <authorList>
            <consortium name="DOE Joint Genome Institute"/>
            <person name="Mondo S.J."/>
            <person name="Chang Y."/>
            <person name="Wang Y."/>
            <person name="Ahrendt S."/>
            <person name="Andreopoulos W."/>
            <person name="Barry K."/>
            <person name="Beard J."/>
            <person name="Benny G.L."/>
            <person name="Blankenship S."/>
            <person name="Bonito G."/>
            <person name="Cuomo C."/>
            <person name="Desiro A."/>
            <person name="Gervers K.A."/>
            <person name="Hundley H."/>
            <person name="Kuo A."/>
            <person name="LaButti K."/>
            <person name="Lang B.F."/>
            <person name="Lipzen A."/>
            <person name="O'Donnell K."/>
            <person name="Pangilinan J."/>
            <person name="Reynolds N."/>
            <person name="Sandor L."/>
            <person name="Smith M.W."/>
            <person name="Tsang A."/>
            <person name="Grigoriev I.V."/>
            <person name="Stajich J.E."/>
            <person name="Spatafora J.W."/>
        </authorList>
    </citation>
    <scope>NUCLEOTIDE SEQUENCE</scope>
    <source>
        <strain evidence="2">RSA 2281</strain>
    </source>
</reference>
<evidence type="ECO:0000313" key="3">
    <source>
        <dbReference type="Proteomes" id="UP001209540"/>
    </source>
</evidence>
<feature type="compositionally biased region" description="Polar residues" evidence="1">
    <location>
        <begin position="79"/>
        <end position="93"/>
    </location>
</feature>
<organism evidence="2 3">
    <name type="scientific">Phascolomyces articulosus</name>
    <dbReference type="NCBI Taxonomy" id="60185"/>
    <lineage>
        <taxon>Eukaryota</taxon>
        <taxon>Fungi</taxon>
        <taxon>Fungi incertae sedis</taxon>
        <taxon>Mucoromycota</taxon>
        <taxon>Mucoromycotina</taxon>
        <taxon>Mucoromycetes</taxon>
        <taxon>Mucorales</taxon>
        <taxon>Lichtheimiaceae</taxon>
        <taxon>Phascolomyces</taxon>
    </lineage>
</organism>
<proteinExistence type="predicted"/>
<feature type="region of interest" description="Disordered" evidence="1">
    <location>
        <begin position="1"/>
        <end position="184"/>
    </location>
</feature>
<dbReference type="Proteomes" id="UP001209540">
    <property type="component" value="Unassembled WGS sequence"/>
</dbReference>
<name>A0AAD5K6E7_9FUNG</name>
<accession>A0AAD5K6E7</accession>
<sequence length="220" mass="24024">MERKPKRIKQSSNSPISLSSMNDPSSSHIDAASLPSIRNRSSASPERYSLRKRGGFQEQDNTSRIVSSPPPLPAAGAATTSMTDDTFQNNGSRRSLKRRQQHQQQTEASSSSSPVTTGQNVQHGENTLSHHPNKKRKSKKTNSKGKNKASPGHSNKLDDVESTSSAVAHAITTSDNNNTMEQMGKGKERAIVAVNSNTSINSTTRYKIKEGRERKEKGKI</sequence>
<feature type="compositionally biased region" description="Basic residues" evidence="1">
    <location>
        <begin position="131"/>
        <end position="147"/>
    </location>
</feature>
<comment type="caution">
    <text evidence="2">The sequence shown here is derived from an EMBL/GenBank/DDBJ whole genome shotgun (WGS) entry which is preliminary data.</text>
</comment>
<dbReference type="AlphaFoldDB" id="A0AAD5K6E7"/>
<reference evidence="2" key="1">
    <citation type="journal article" date="2022" name="IScience">
        <title>Evolution of zygomycete secretomes and the origins of terrestrial fungal ecologies.</title>
        <authorList>
            <person name="Chang Y."/>
            <person name="Wang Y."/>
            <person name="Mondo S."/>
            <person name="Ahrendt S."/>
            <person name="Andreopoulos W."/>
            <person name="Barry K."/>
            <person name="Beard J."/>
            <person name="Benny G.L."/>
            <person name="Blankenship S."/>
            <person name="Bonito G."/>
            <person name="Cuomo C."/>
            <person name="Desiro A."/>
            <person name="Gervers K.A."/>
            <person name="Hundley H."/>
            <person name="Kuo A."/>
            <person name="LaButti K."/>
            <person name="Lang B.F."/>
            <person name="Lipzen A."/>
            <person name="O'Donnell K."/>
            <person name="Pangilinan J."/>
            <person name="Reynolds N."/>
            <person name="Sandor L."/>
            <person name="Smith M.E."/>
            <person name="Tsang A."/>
            <person name="Grigoriev I.V."/>
            <person name="Stajich J.E."/>
            <person name="Spatafora J.W."/>
        </authorList>
    </citation>
    <scope>NUCLEOTIDE SEQUENCE</scope>
    <source>
        <strain evidence="2">RSA 2281</strain>
    </source>
</reference>
<feature type="compositionally biased region" description="Low complexity" evidence="1">
    <location>
        <begin position="11"/>
        <end position="20"/>
    </location>
</feature>
<feature type="compositionally biased region" description="Polar residues" evidence="1">
    <location>
        <begin position="162"/>
        <end position="181"/>
    </location>
</feature>
<keyword evidence="3" id="KW-1185">Reference proteome</keyword>
<gene>
    <name evidence="2" type="ORF">BDA99DRAFT_175860</name>
</gene>
<evidence type="ECO:0000256" key="1">
    <source>
        <dbReference type="SAM" id="MobiDB-lite"/>
    </source>
</evidence>